<dbReference type="SUPFAM" id="SSF55920">
    <property type="entry name" value="Creatinase/aminopeptidase"/>
    <property type="match status" value="1"/>
</dbReference>
<keyword evidence="3" id="KW-0378">Hydrolase</keyword>
<dbReference type="SUPFAM" id="SSF53092">
    <property type="entry name" value="Creatinase/prolidase N-terminal domain"/>
    <property type="match status" value="1"/>
</dbReference>
<dbReference type="PANTHER" id="PTHR46112:SF3">
    <property type="entry name" value="AMINOPEPTIDASE YPDF"/>
    <property type="match status" value="1"/>
</dbReference>
<dbReference type="PANTHER" id="PTHR46112">
    <property type="entry name" value="AMINOPEPTIDASE"/>
    <property type="match status" value="1"/>
</dbReference>
<evidence type="ECO:0000313" key="9">
    <source>
        <dbReference type="Proteomes" id="UP000600877"/>
    </source>
</evidence>
<evidence type="ECO:0000259" key="6">
    <source>
        <dbReference type="Pfam" id="PF00557"/>
    </source>
</evidence>
<dbReference type="Pfam" id="PF00557">
    <property type="entry name" value="Peptidase_M24"/>
    <property type="match status" value="1"/>
</dbReference>
<dbReference type="Pfam" id="PF01321">
    <property type="entry name" value="Creatinase_N"/>
    <property type="match status" value="1"/>
</dbReference>
<proteinExistence type="inferred from homology"/>
<dbReference type="PROSITE" id="PS00491">
    <property type="entry name" value="PROLINE_PEPTIDASE"/>
    <property type="match status" value="1"/>
</dbReference>
<protein>
    <submittedName>
        <fullName evidence="8">Metallopeptidase</fullName>
    </submittedName>
</protein>
<comment type="similarity">
    <text evidence="5">Belongs to the peptidase M24B family.</text>
</comment>
<dbReference type="InterPro" id="IPR029149">
    <property type="entry name" value="Creatin/AminoP/Spt16_N"/>
</dbReference>
<dbReference type="Proteomes" id="UP000600877">
    <property type="component" value="Unassembled WGS sequence"/>
</dbReference>
<dbReference type="InterPro" id="IPR050659">
    <property type="entry name" value="Peptidase_M24B"/>
</dbReference>
<evidence type="ECO:0000256" key="2">
    <source>
        <dbReference type="ARBA" id="ARBA00022723"/>
    </source>
</evidence>
<sequence length="427" mass="46688">MGWQQAGSDEPEREQTMTIGVGGVSKEQALSSLQDMTQGAQPIGLDEYRVRLAKAQAYMQANGIAALYLNAGTSLNYFTGLKWYASERMVGAILPAHGALEFIAPWFEVGTLHDYMQLQGEVNAWHEHESPYALFVATLARLGIAANLEQPPRIAIDESAAFFIADGIRQCADGYQLVNGREVTAHCRMRKSAQEVALMQRAKDMTLAVQRATASMLHEGITTTEVEAFIAEAHRRVGAAGSYFCIVLFGEATAYPHGVKNPQVLKQGDMVLIDTGCTLHGYISDITRTYVFGEPDARQRQVWQAEKAAQAAAFAAAQLGTPCGEVDLAARRQLQADGFGPGYALPGLPHRTGHGIGMDIHEWPYLVSSDRTPLEVGMCFSNEPMICIPGEFGVRLEDHFYMTEQGPRWFTQPSHSIDDPFGLAVAC</sequence>
<evidence type="ECO:0000256" key="1">
    <source>
        <dbReference type="ARBA" id="ARBA00022670"/>
    </source>
</evidence>
<comment type="caution">
    <text evidence="8">The sequence shown here is derived from an EMBL/GenBank/DDBJ whole genome shotgun (WGS) entry which is preliminary data.</text>
</comment>
<feature type="domain" description="Creatinase N-terminal" evidence="7">
    <location>
        <begin position="51"/>
        <end position="189"/>
    </location>
</feature>
<evidence type="ECO:0000313" key="8">
    <source>
        <dbReference type="EMBL" id="GGX89584.1"/>
    </source>
</evidence>
<keyword evidence="1" id="KW-0645">Protease</keyword>
<evidence type="ECO:0000256" key="5">
    <source>
        <dbReference type="RuleBase" id="RU000590"/>
    </source>
</evidence>
<dbReference type="InterPro" id="IPR000994">
    <property type="entry name" value="Pept_M24"/>
</dbReference>
<dbReference type="Gene3D" id="3.90.230.10">
    <property type="entry name" value="Creatinase/methionine aminopeptidase superfamily"/>
    <property type="match status" value="1"/>
</dbReference>
<organism evidence="8 9">
    <name type="scientific">Vogesella alkaliphila</name>
    <dbReference type="NCBI Taxonomy" id="1193621"/>
    <lineage>
        <taxon>Bacteria</taxon>
        <taxon>Pseudomonadati</taxon>
        <taxon>Pseudomonadota</taxon>
        <taxon>Betaproteobacteria</taxon>
        <taxon>Neisseriales</taxon>
        <taxon>Chromobacteriaceae</taxon>
        <taxon>Vogesella</taxon>
    </lineage>
</organism>
<evidence type="ECO:0000256" key="4">
    <source>
        <dbReference type="ARBA" id="ARBA00023049"/>
    </source>
</evidence>
<accession>A0ABQ2YQT2</accession>
<name>A0ABQ2YQT2_9NEIS</name>
<reference evidence="9" key="1">
    <citation type="journal article" date="2019" name="Int. J. Syst. Evol. Microbiol.">
        <title>The Global Catalogue of Microorganisms (GCM) 10K type strain sequencing project: providing services to taxonomists for standard genome sequencing and annotation.</title>
        <authorList>
            <consortium name="The Broad Institute Genomics Platform"/>
            <consortium name="The Broad Institute Genome Sequencing Center for Infectious Disease"/>
            <person name="Wu L."/>
            <person name="Ma J."/>
        </authorList>
    </citation>
    <scope>NUCLEOTIDE SEQUENCE [LARGE SCALE GENOMIC DNA]</scope>
    <source>
        <strain evidence="9">KCTC 32041</strain>
    </source>
</reference>
<feature type="domain" description="Peptidase M24" evidence="6">
    <location>
        <begin position="198"/>
        <end position="404"/>
    </location>
</feature>
<gene>
    <name evidence="8" type="ORF">GCM10011290_16750</name>
</gene>
<dbReference type="InterPro" id="IPR000587">
    <property type="entry name" value="Creatinase_N"/>
</dbReference>
<keyword evidence="2 5" id="KW-0479">Metal-binding</keyword>
<dbReference type="Gene3D" id="3.40.350.10">
    <property type="entry name" value="Creatinase/prolidase N-terminal domain"/>
    <property type="match status" value="1"/>
</dbReference>
<dbReference type="EMBL" id="BMYW01000004">
    <property type="protein sequence ID" value="GGX89584.1"/>
    <property type="molecule type" value="Genomic_DNA"/>
</dbReference>
<evidence type="ECO:0000259" key="7">
    <source>
        <dbReference type="Pfam" id="PF01321"/>
    </source>
</evidence>
<keyword evidence="9" id="KW-1185">Reference proteome</keyword>
<evidence type="ECO:0000256" key="3">
    <source>
        <dbReference type="ARBA" id="ARBA00022801"/>
    </source>
</evidence>
<keyword evidence="4" id="KW-0482">Metalloprotease</keyword>
<dbReference type="InterPro" id="IPR001131">
    <property type="entry name" value="Peptidase_M24B_aminopep-P_CS"/>
</dbReference>
<dbReference type="InterPro" id="IPR036005">
    <property type="entry name" value="Creatinase/aminopeptidase-like"/>
</dbReference>